<dbReference type="AlphaFoldDB" id="A0A1H1YJN8"/>
<reference evidence="2" key="1">
    <citation type="submission" date="2016-10" db="EMBL/GenBank/DDBJ databases">
        <authorList>
            <person name="Varghese N."/>
            <person name="Submissions S."/>
        </authorList>
    </citation>
    <scope>NUCLEOTIDE SEQUENCE [LARGE SCALE GENOMIC DNA]</scope>
    <source>
        <strain evidence="2">GAS369</strain>
    </source>
</reference>
<sequence>MSDVASKEFANLKVMHADAVLLKEGGQPVALLPGFGFTAGDKPFKMDLLLVPFAHSGYVTRLFFERQIQGRAGNWNQHRVVERNWWAPSWNHVPASMRWTQMLSAHLRAVA</sequence>
<organism evidence="1 2">
    <name type="scientific">Bradyrhizobium canariense</name>
    <dbReference type="NCBI Taxonomy" id="255045"/>
    <lineage>
        <taxon>Bacteria</taxon>
        <taxon>Pseudomonadati</taxon>
        <taxon>Pseudomonadota</taxon>
        <taxon>Alphaproteobacteria</taxon>
        <taxon>Hyphomicrobiales</taxon>
        <taxon>Nitrobacteraceae</taxon>
        <taxon>Bradyrhizobium</taxon>
    </lineage>
</organism>
<dbReference type="Proteomes" id="UP000243904">
    <property type="component" value="Chromosome I"/>
</dbReference>
<evidence type="ECO:0000313" key="1">
    <source>
        <dbReference type="EMBL" id="SDT21489.1"/>
    </source>
</evidence>
<name>A0A1H1YJN8_9BRAD</name>
<keyword evidence="2" id="KW-1185">Reference proteome</keyword>
<proteinExistence type="predicted"/>
<protein>
    <submittedName>
        <fullName evidence="1">Uncharacterized protein</fullName>
    </submittedName>
</protein>
<evidence type="ECO:0000313" key="2">
    <source>
        <dbReference type="Proteomes" id="UP000243904"/>
    </source>
</evidence>
<dbReference type="EMBL" id="LT629750">
    <property type="protein sequence ID" value="SDT21489.1"/>
    <property type="molecule type" value="Genomic_DNA"/>
</dbReference>
<gene>
    <name evidence="1" type="ORF">SAMN05444158_4844</name>
</gene>
<dbReference type="RefSeq" id="WP_146689091.1">
    <property type="nucleotide sequence ID" value="NZ_LT629750.1"/>
</dbReference>
<accession>A0A1H1YJN8</accession>